<dbReference type="Proteomes" id="UP000000305">
    <property type="component" value="Unassembled WGS sequence"/>
</dbReference>
<keyword evidence="2" id="KW-1185">Reference proteome</keyword>
<reference evidence="1 2" key="1">
    <citation type="journal article" date="2011" name="Science">
        <title>The ecoresponsive genome of Daphnia pulex.</title>
        <authorList>
            <person name="Colbourne J.K."/>
            <person name="Pfrender M.E."/>
            <person name="Gilbert D."/>
            <person name="Thomas W.K."/>
            <person name="Tucker A."/>
            <person name="Oakley T.H."/>
            <person name="Tokishita S."/>
            <person name="Aerts A."/>
            <person name="Arnold G.J."/>
            <person name="Basu M.K."/>
            <person name="Bauer D.J."/>
            <person name="Caceres C.E."/>
            <person name="Carmel L."/>
            <person name="Casola C."/>
            <person name="Choi J.H."/>
            <person name="Detter J.C."/>
            <person name="Dong Q."/>
            <person name="Dusheyko S."/>
            <person name="Eads B.D."/>
            <person name="Frohlich T."/>
            <person name="Geiler-Samerotte K.A."/>
            <person name="Gerlach D."/>
            <person name="Hatcher P."/>
            <person name="Jogdeo S."/>
            <person name="Krijgsveld J."/>
            <person name="Kriventseva E.V."/>
            <person name="Kultz D."/>
            <person name="Laforsch C."/>
            <person name="Lindquist E."/>
            <person name="Lopez J."/>
            <person name="Manak J.R."/>
            <person name="Muller J."/>
            <person name="Pangilinan J."/>
            <person name="Patwardhan R.P."/>
            <person name="Pitluck S."/>
            <person name="Pritham E.J."/>
            <person name="Rechtsteiner A."/>
            <person name="Rho M."/>
            <person name="Rogozin I.B."/>
            <person name="Sakarya O."/>
            <person name="Salamov A."/>
            <person name="Schaack S."/>
            <person name="Shapiro H."/>
            <person name="Shiga Y."/>
            <person name="Skalitzky C."/>
            <person name="Smith Z."/>
            <person name="Souvorov A."/>
            <person name="Sung W."/>
            <person name="Tang Z."/>
            <person name="Tsuchiya D."/>
            <person name="Tu H."/>
            <person name="Vos H."/>
            <person name="Wang M."/>
            <person name="Wolf Y.I."/>
            <person name="Yamagata H."/>
            <person name="Yamada T."/>
            <person name="Ye Y."/>
            <person name="Shaw J.R."/>
            <person name="Andrews J."/>
            <person name="Crease T.J."/>
            <person name="Tang H."/>
            <person name="Lucas S.M."/>
            <person name="Robertson H.M."/>
            <person name="Bork P."/>
            <person name="Koonin E.V."/>
            <person name="Zdobnov E.M."/>
            <person name="Grigoriev I.V."/>
            <person name="Lynch M."/>
            <person name="Boore J.L."/>
        </authorList>
    </citation>
    <scope>NUCLEOTIDE SEQUENCE [LARGE SCALE GENOMIC DNA]</scope>
</reference>
<protein>
    <submittedName>
        <fullName evidence="1">Uncharacterized protein</fullName>
    </submittedName>
</protein>
<evidence type="ECO:0000313" key="1">
    <source>
        <dbReference type="EMBL" id="EFX80140.1"/>
    </source>
</evidence>
<dbReference type="KEGG" id="dpx:DAPPUDRAFT_243847"/>
<dbReference type="HOGENOM" id="CLU_1837109_0_0_1"/>
<accession>E9GJN0</accession>
<gene>
    <name evidence="1" type="ORF">DAPPUDRAFT_243847</name>
</gene>
<dbReference type="AlphaFoldDB" id="E9GJN0"/>
<organism evidence="1 2">
    <name type="scientific">Daphnia pulex</name>
    <name type="common">Water flea</name>
    <dbReference type="NCBI Taxonomy" id="6669"/>
    <lineage>
        <taxon>Eukaryota</taxon>
        <taxon>Metazoa</taxon>
        <taxon>Ecdysozoa</taxon>
        <taxon>Arthropoda</taxon>
        <taxon>Crustacea</taxon>
        <taxon>Branchiopoda</taxon>
        <taxon>Diplostraca</taxon>
        <taxon>Cladocera</taxon>
        <taxon>Anomopoda</taxon>
        <taxon>Daphniidae</taxon>
        <taxon>Daphnia</taxon>
    </lineage>
</organism>
<sequence>MSNDQSNSNDESANENLNPFFNIEDNEPGNGHITDDESAEMVNPTFSLSTDDLPTVNYRCPLIHRIHVPYSRPPRLRPPQLSHRRSYDETFRSCLIRALNLIVTMALQDLQHMWRAILNIIPGQPRTDDEPNQTNDPSGE</sequence>
<proteinExistence type="predicted"/>
<dbReference type="EMBL" id="GL732548">
    <property type="protein sequence ID" value="EFX80140.1"/>
    <property type="molecule type" value="Genomic_DNA"/>
</dbReference>
<name>E9GJN0_DAPPU</name>
<dbReference type="InParanoid" id="E9GJN0"/>
<evidence type="ECO:0000313" key="2">
    <source>
        <dbReference type="Proteomes" id="UP000000305"/>
    </source>
</evidence>